<evidence type="ECO:0000313" key="2">
    <source>
        <dbReference type="Proteomes" id="UP000596427"/>
    </source>
</evidence>
<dbReference type="SUPFAM" id="SSF50475">
    <property type="entry name" value="FMN-binding split barrel"/>
    <property type="match status" value="1"/>
</dbReference>
<dbReference type="InterPro" id="IPR024747">
    <property type="entry name" value="Pyridox_Oxase-rel"/>
</dbReference>
<dbReference type="Gene3D" id="2.30.110.10">
    <property type="entry name" value="Electron Transport, Fmn-binding Protein, Chain A"/>
    <property type="match status" value="1"/>
</dbReference>
<dbReference type="EMBL" id="CP063362">
    <property type="protein sequence ID" value="QRG09635.1"/>
    <property type="molecule type" value="Genomic_DNA"/>
</dbReference>
<reference evidence="1 2" key="1">
    <citation type="submission" date="2020-10" db="EMBL/GenBank/DDBJ databases">
        <title>Degradation of 1,4-Dioxane by Xanthobacter sp. YN2, via a Novel Group-2 Soluble Di-Iron Monooxygenase.</title>
        <authorList>
            <person name="Ma F."/>
            <person name="Wang Y."/>
            <person name="Yang J."/>
            <person name="Guo H."/>
            <person name="Su D."/>
            <person name="Yu L."/>
        </authorList>
    </citation>
    <scope>NUCLEOTIDE SEQUENCE [LARGE SCALE GENOMIC DNA]</scope>
    <source>
        <strain evidence="1 2">YN2</strain>
    </source>
</reference>
<gene>
    <name evidence="1" type="ORF">EZH22_13900</name>
</gene>
<dbReference type="PANTHER" id="PTHR34071:SF2">
    <property type="entry name" value="FLAVIN-NUCLEOTIDE-BINDING PROTEIN"/>
    <property type="match status" value="1"/>
</dbReference>
<sequence length="225" mass="24737">MTNGPAPSLKTERTTLRRRPNKGVYDRDSIYAILDEAFVCHVGFVQEGQPFVIPTGYGRDGDTLYLHGSSASRMMRALAEEIPICVTVTLVDALVLARSVFNHSVNHRSVVVLGKAALVEGEEKMHGLTVLTNHIVPGRWDDVRPPTDLEMKATSLLKMRIDEASAKIRSGPPADDDEDYALPYWGGIVPVRTVTEPAVDDGRLLAGVELPSYLVDYSRIRPIEG</sequence>
<evidence type="ECO:0000313" key="1">
    <source>
        <dbReference type="EMBL" id="QRG09635.1"/>
    </source>
</evidence>
<dbReference type="AlphaFoldDB" id="A0A974PV39"/>
<accession>A0A974PV39</accession>
<proteinExistence type="predicted"/>
<organism evidence="1 2">
    <name type="scientific">Xanthobacter dioxanivorans</name>
    <dbReference type="NCBI Taxonomy" id="2528964"/>
    <lineage>
        <taxon>Bacteria</taxon>
        <taxon>Pseudomonadati</taxon>
        <taxon>Pseudomonadota</taxon>
        <taxon>Alphaproteobacteria</taxon>
        <taxon>Hyphomicrobiales</taxon>
        <taxon>Xanthobacteraceae</taxon>
        <taxon>Xanthobacter</taxon>
    </lineage>
</organism>
<dbReference type="InterPro" id="IPR012349">
    <property type="entry name" value="Split_barrel_FMN-bd"/>
</dbReference>
<dbReference type="Proteomes" id="UP000596427">
    <property type="component" value="Chromosome"/>
</dbReference>
<dbReference type="KEGG" id="xdi:EZH22_13900"/>
<protein>
    <submittedName>
        <fullName evidence="1">Pyridoxamine 5'-phosphate oxidase family protein</fullName>
    </submittedName>
</protein>
<keyword evidence="2" id="KW-1185">Reference proteome</keyword>
<dbReference type="Pfam" id="PF12900">
    <property type="entry name" value="Pyridox_ox_2"/>
    <property type="match status" value="1"/>
</dbReference>
<name>A0A974PV39_9HYPH</name>
<dbReference type="PANTHER" id="PTHR34071">
    <property type="entry name" value="5-NITROIMIDAZOLE ANTIBIOTICS RESISTANCE PROTEIN, NIMA-FAMILY-RELATED PROTEIN-RELATED"/>
    <property type="match status" value="1"/>
</dbReference>